<organism evidence="1 2">
    <name type="scientific">Fimbriiglobus ruber</name>
    <dbReference type="NCBI Taxonomy" id="1908690"/>
    <lineage>
        <taxon>Bacteria</taxon>
        <taxon>Pseudomonadati</taxon>
        <taxon>Planctomycetota</taxon>
        <taxon>Planctomycetia</taxon>
        <taxon>Gemmatales</taxon>
        <taxon>Gemmataceae</taxon>
        <taxon>Fimbriiglobus</taxon>
    </lineage>
</organism>
<proteinExistence type="predicted"/>
<name>A0A225DPQ6_9BACT</name>
<evidence type="ECO:0000313" key="1">
    <source>
        <dbReference type="EMBL" id="OWK39199.1"/>
    </source>
</evidence>
<keyword evidence="2" id="KW-1185">Reference proteome</keyword>
<reference evidence="2" key="1">
    <citation type="submission" date="2017-06" db="EMBL/GenBank/DDBJ databases">
        <title>Genome analysis of Fimbriiglobus ruber SP5, the first member of the order Planctomycetales with confirmed chitinolytic capability.</title>
        <authorList>
            <person name="Ravin N.V."/>
            <person name="Rakitin A.L."/>
            <person name="Ivanova A.A."/>
            <person name="Beletsky A.V."/>
            <person name="Kulichevskaya I.S."/>
            <person name="Mardanov A.V."/>
            <person name="Dedysh S.N."/>
        </authorList>
    </citation>
    <scope>NUCLEOTIDE SEQUENCE [LARGE SCALE GENOMIC DNA]</scope>
    <source>
        <strain evidence="2">SP5</strain>
    </source>
</reference>
<dbReference type="RefSeq" id="WP_161967711.1">
    <property type="nucleotide sequence ID" value="NZ_NIDE01000011.1"/>
</dbReference>
<dbReference type="EMBL" id="NIDE01000011">
    <property type="protein sequence ID" value="OWK39199.1"/>
    <property type="molecule type" value="Genomic_DNA"/>
</dbReference>
<dbReference type="AlphaFoldDB" id="A0A225DPQ6"/>
<dbReference type="Proteomes" id="UP000214646">
    <property type="component" value="Unassembled WGS sequence"/>
</dbReference>
<comment type="caution">
    <text evidence="1">The sequence shown here is derived from an EMBL/GenBank/DDBJ whole genome shotgun (WGS) entry which is preliminary data.</text>
</comment>
<accession>A0A225DPQ6</accession>
<protein>
    <submittedName>
        <fullName evidence="1">Uncharacterized protein</fullName>
    </submittedName>
</protein>
<sequence>MVDREIYPAIADRAAEEGATIDWCDEVGVAADECPARGGTLRKATPRFWTSPTAISG</sequence>
<gene>
    <name evidence="1" type="ORF">FRUB_06281</name>
</gene>
<evidence type="ECO:0000313" key="2">
    <source>
        <dbReference type="Proteomes" id="UP000214646"/>
    </source>
</evidence>